<proteinExistence type="predicted"/>
<dbReference type="AlphaFoldDB" id="O76325"/>
<feature type="region of interest" description="Disordered" evidence="1">
    <location>
        <begin position="187"/>
        <end position="261"/>
    </location>
</feature>
<feature type="compositionally biased region" description="Polar residues" evidence="1">
    <location>
        <begin position="218"/>
        <end position="239"/>
    </location>
</feature>
<gene>
    <name evidence="2 3" type="primary">gag</name>
</gene>
<evidence type="ECO:0000256" key="1">
    <source>
        <dbReference type="SAM" id="MobiDB-lite"/>
    </source>
</evidence>
<sequence length="261" mass="30325">MTMELSEQHLNQALSQLRQVPSFDGSTDQLNAFIKRIDYILHLYPTRDVRQHSILYGAIELQVTGDAQRISQRTAANTWQELRNALIEEYKVQTPFEELLRRLYNTNYQGNVRKFIEELENKSFVILNKLALENIPSNTTLYTNAMNNTIKDVITKKLPDRLFMMLARHDITSTQKLKQVAQREGLYENSVTEKPKNNNVQGNPNNNRRNMGNYQQNANPTTISSGYSNTNQSYHAQNKQHNKSEDNQKAHHEFPTEIKSR</sequence>
<organism evidence="2">
    <name type="scientific">Drosophila virilis</name>
    <name type="common">Fruit fly</name>
    <dbReference type="NCBI Taxonomy" id="7244"/>
    <lineage>
        <taxon>Eukaryota</taxon>
        <taxon>Metazoa</taxon>
        <taxon>Ecdysozoa</taxon>
        <taxon>Arthropoda</taxon>
        <taxon>Hexapoda</taxon>
        <taxon>Insecta</taxon>
        <taxon>Pterygota</taxon>
        <taxon>Neoptera</taxon>
        <taxon>Endopterygota</taxon>
        <taxon>Diptera</taxon>
        <taxon>Brachycera</taxon>
        <taxon>Muscomorpha</taxon>
        <taxon>Ephydroidea</taxon>
        <taxon>Drosophilidae</taxon>
        <taxon>Drosophila</taxon>
    </lineage>
</organism>
<dbReference type="FlyBase" id="FBgn0028756">
    <property type="gene designation" value="Dvir\Tv1\gag"/>
</dbReference>
<evidence type="ECO:0000313" key="2">
    <source>
        <dbReference type="EMBL" id="AAC33317.1"/>
    </source>
</evidence>
<reference evidence="2" key="1">
    <citation type="journal article" date="1999" name="Gene">
        <title>Gypsy group retrotransposon Tv1 from Drosophila virilis.</title>
        <authorList>
            <person name="Andrianov B.V."/>
            <person name="Zakharyev V.M."/>
            <person name="Reznik N.L."/>
            <person name="Gorelova T.V."/>
            <person name="Evgen'ev M.B."/>
        </authorList>
    </citation>
    <scope>NUCLEOTIDE SEQUENCE</scope>
</reference>
<dbReference type="PIR" id="T13932">
    <property type="entry name" value="T13932"/>
</dbReference>
<accession>O76325</accession>
<evidence type="ECO:0000313" key="3">
    <source>
        <dbReference type="FlyBase" id="FBgn0028756"/>
    </source>
</evidence>
<protein>
    <submittedName>
        <fullName evidence="2">Gag</fullName>
    </submittedName>
</protein>
<feature type="compositionally biased region" description="Low complexity" evidence="1">
    <location>
        <begin position="197"/>
        <end position="217"/>
    </location>
</feature>
<dbReference type="EMBL" id="AF056940">
    <property type="protein sequence ID" value="AAC33317.1"/>
    <property type="molecule type" value="Genomic_DNA"/>
</dbReference>
<feature type="compositionally biased region" description="Basic and acidic residues" evidence="1">
    <location>
        <begin position="242"/>
        <end position="261"/>
    </location>
</feature>
<name>O76325_DROVI</name>